<keyword evidence="3" id="KW-1185">Reference proteome</keyword>
<feature type="transmembrane region" description="Helical" evidence="1">
    <location>
        <begin position="61"/>
        <end position="83"/>
    </location>
</feature>
<keyword evidence="1" id="KW-0472">Membrane</keyword>
<dbReference type="RefSeq" id="WP_136530387.1">
    <property type="nucleotide sequence ID" value="NZ_STGX01000010.1"/>
</dbReference>
<keyword evidence="1" id="KW-1133">Transmembrane helix</keyword>
<evidence type="ECO:0000256" key="1">
    <source>
        <dbReference type="SAM" id="Phobius"/>
    </source>
</evidence>
<dbReference type="EMBL" id="STGX01000010">
    <property type="protein sequence ID" value="THV27581.1"/>
    <property type="molecule type" value="Genomic_DNA"/>
</dbReference>
<feature type="transmembrane region" description="Helical" evidence="1">
    <location>
        <begin position="95"/>
        <end position="113"/>
    </location>
</feature>
<dbReference type="Proteomes" id="UP000305792">
    <property type="component" value="Unassembled WGS sequence"/>
</dbReference>
<organism evidence="2 3">
    <name type="scientific">Glycomyces paridis</name>
    <dbReference type="NCBI Taxonomy" id="2126555"/>
    <lineage>
        <taxon>Bacteria</taxon>
        <taxon>Bacillati</taxon>
        <taxon>Actinomycetota</taxon>
        <taxon>Actinomycetes</taxon>
        <taxon>Glycomycetales</taxon>
        <taxon>Glycomycetaceae</taxon>
        <taxon>Glycomyces</taxon>
    </lineage>
</organism>
<accession>A0A4S8PCR8</accession>
<dbReference type="OrthoDB" id="5186247at2"/>
<feature type="transmembrane region" description="Helical" evidence="1">
    <location>
        <begin position="21"/>
        <end position="41"/>
    </location>
</feature>
<evidence type="ECO:0000313" key="3">
    <source>
        <dbReference type="Proteomes" id="UP000305792"/>
    </source>
</evidence>
<name>A0A4S8PCR8_9ACTN</name>
<reference evidence="2 3" key="1">
    <citation type="journal article" date="2018" name="Int. J. Syst. Evol. Microbiol.">
        <title>Glycomyces paridis sp. nov., isolated from the medicinal plant Paris polyphylla.</title>
        <authorList>
            <person name="Fang X.M."/>
            <person name="Bai J.L."/>
            <person name="Su J."/>
            <person name="Zhao L.L."/>
            <person name="Liu H.Y."/>
            <person name="Ma B.P."/>
            <person name="Zhang Y.Q."/>
            <person name="Yu L.Y."/>
        </authorList>
    </citation>
    <scope>NUCLEOTIDE SEQUENCE [LARGE SCALE GENOMIC DNA]</scope>
    <source>
        <strain evidence="2 3">CPCC 204357</strain>
    </source>
</reference>
<feature type="transmembrane region" description="Helical" evidence="1">
    <location>
        <begin position="125"/>
        <end position="148"/>
    </location>
</feature>
<protein>
    <submittedName>
        <fullName evidence="2">Uncharacterized protein</fullName>
    </submittedName>
</protein>
<gene>
    <name evidence="2" type="ORF">E9998_14320</name>
</gene>
<dbReference type="AlphaFoldDB" id="A0A4S8PCR8"/>
<keyword evidence="1" id="KW-0812">Transmembrane</keyword>
<evidence type="ECO:0000313" key="2">
    <source>
        <dbReference type="EMBL" id="THV27581.1"/>
    </source>
</evidence>
<sequence>MRPSHAGPPAKPKTVLAAQGVIWLQFAAILLVYSIGLRFLFDATRSDSSHETMLDVVGSIGLDNIVTILLSVAITVSMPFIATRLGQRRAHAVKAAWWALAIVPLAMYAWILGRAYFATFPDEAPFFMSAAAMLLVCGSFPTAALLLLRTRGARAWFAAEELFEEIDRELSETGELEAVTAR</sequence>
<proteinExistence type="predicted"/>
<comment type="caution">
    <text evidence="2">The sequence shown here is derived from an EMBL/GenBank/DDBJ whole genome shotgun (WGS) entry which is preliminary data.</text>
</comment>